<dbReference type="PANTHER" id="PTHR39730">
    <property type="entry name" value="ENDOGLUCANASE 1"/>
    <property type="match status" value="1"/>
</dbReference>
<gene>
    <name evidence="14" type="primary">LOC114333726</name>
</gene>
<dbReference type="AlphaFoldDB" id="A0A6P7G377"/>
<dbReference type="InterPro" id="IPR036908">
    <property type="entry name" value="RlpA-like_sf"/>
</dbReference>
<evidence type="ECO:0000256" key="4">
    <source>
        <dbReference type="ARBA" id="ARBA00022801"/>
    </source>
</evidence>
<feature type="chain" id="PRO_5028410109" description="Cellulase" evidence="10">
    <location>
        <begin position="17"/>
        <end position="239"/>
    </location>
</feature>
<evidence type="ECO:0000313" key="14">
    <source>
        <dbReference type="RefSeq" id="XP_028139473.1"/>
    </source>
</evidence>
<reference evidence="12" key="2">
    <citation type="submission" date="2025-05" db="UniProtKB">
        <authorList>
            <consortium name="EnsemblMetazoa"/>
        </authorList>
    </citation>
    <scope>IDENTIFICATION</scope>
</reference>
<dbReference type="KEGG" id="dvv:114333726"/>
<evidence type="ECO:0000256" key="3">
    <source>
        <dbReference type="ARBA" id="ARBA00012601"/>
    </source>
</evidence>
<evidence type="ECO:0000256" key="6">
    <source>
        <dbReference type="ARBA" id="ARBA00023277"/>
    </source>
</evidence>
<evidence type="ECO:0000256" key="10">
    <source>
        <dbReference type="SAM" id="SignalP"/>
    </source>
</evidence>
<name>A0A6P7G377_DIAVI</name>
<dbReference type="PROSITE" id="PS01140">
    <property type="entry name" value="GLYCOSYL_HYDROL_F45"/>
    <property type="match status" value="1"/>
</dbReference>
<dbReference type="EC" id="3.2.1.4" evidence="3 9"/>
<keyword evidence="7" id="KW-0326">Glycosidase</keyword>
<accession>A0A6P7G377</accession>
<comment type="similarity">
    <text evidence="2">Belongs to the glycosyl hydrolase 45 (cellulase K) family.</text>
</comment>
<dbReference type="GeneID" id="114333726"/>
<keyword evidence="5" id="KW-0136">Cellulose degradation</keyword>
<evidence type="ECO:0000256" key="5">
    <source>
        <dbReference type="ARBA" id="ARBA00023001"/>
    </source>
</evidence>
<evidence type="ECO:0000259" key="11">
    <source>
        <dbReference type="PROSITE" id="PS01140"/>
    </source>
</evidence>
<evidence type="ECO:0000256" key="7">
    <source>
        <dbReference type="ARBA" id="ARBA00023295"/>
    </source>
</evidence>
<keyword evidence="13" id="KW-1185">Reference proteome</keyword>
<keyword evidence="8" id="KW-0624">Polysaccharide degradation</keyword>
<dbReference type="InParanoid" id="A0A6P7G377"/>
<evidence type="ECO:0000256" key="9">
    <source>
        <dbReference type="PROSITE-ProRule" id="PRU10069"/>
    </source>
</evidence>
<evidence type="ECO:0000313" key="12">
    <source>
        <dbReference type="EnsemblMetazoa" id="XP_028139473.1"/>
    </source>
</evidence>
<organism evidence="14">
    <name type="scientific">Diabrotica virgifera virgifera</name>
    <name type="common">western corn rootworm</name>
    <dbReference type="NCBI Taxonomy" id="50390"/>
    <lineage>
        <taxon>Eukaryota</taxon>
        <taxon>Metazoa</taxon>
        <taxon>Ecdysozoa</taxon>
        <taxon>Arthropoda</taxon>
        <taxon>Hexapoda</taxon>
        <taxon>Insecta</taxon>
        <taxon>Pterygota</taxon>
        <taxon>Neoptera</taxon>
        <taxon>Endopterygota</taxon>
        <taxon>Coleoptera</taxon>
        <taxon>Polyphaga</taxon>
        <taxon>Cucujiformia</taxon>
        <taxon>Chrysomeloidea</taxon>
        <taxon>Chrysomelidae</taxon>
        <taxon>Galerucinae</taxon>
        <taxon>Diabroticina</taxon>
        <taxon>Diabroticites</taxon>
        <taxon>Diabrotica</taxon>
    </lineage>
</organism>
<evidence type="ECO:0000313" key="13">
    <source>
        <dbReference type="Proteomes" id="UP001652700"/>
    </source>
</evidence>
<comment type="catalytic activity">
    <reaction evidence="1 9">
        <text>Endohydrolysis of (1-&gt;4)-beta-D-glucosidic linkages in cellulose, lichenin and cereal beta-D-glucans.</text>
        <dbReference type="EC" id="3.2.1.4"/>
    </reaction>
</comment>
<dbReference type="GO" id="GO:0008810">
    <property type="term" value="F:cellulase activity"/>
    <property type="evidence" value="ECO:0007669"/>
    <property type="project" value="UniProtKB-EC"/>
</dbReference>
<evidence type="ECO:0000256" key="8">
    <source>
        <dbReference type="ARBA" id="ARBA00023326"/>
    </source>
</evidence>
<dbReference type="InterPro" id="IPR052288">
    <property type="entry name" value="GH45_Enzymes"/>
</dbReference>
<dbReference type="InterPro" id="IPR000334">
    <property type="entry name" value="Glyco_hydro_45"/>
</dbReference>
<reference evidence="14" key="1">
    <citation type="submission" date="2025-04" db="UniProtKB">
        <authorList>
            <consortium name="RefSeq"/>
        </authorList>
    </citation>
    <scope>IDENTIFICATION</scope>
    <source>
        <tissue evidence="14">Whole insect</tissue>
    </source>
</reference>
<dbReference type="PANTHER" id="PTHR39730:SF1">
    <property type="entry name" value="ENDOGLUCANASE 1"/>
    <property type="match status" value="1"/>
</dbReference>
<dbReference type="GO" id="GO:0030245">
    <property type="term" value="P:cellulose catabolic process"/>
    <property type="evidence" value="ECO:0007669"/>
    <property type="project" value="UniProtKB-KW"/>
</dbReference>
<keyword evidence="10" id="KW-0732">Signal</keyword>
<dbReference type="RefSeq" id="XP_028139473.1">
    <property type="nucleotide sequence ID" value="XM_028283672.1"/>
</dbReference>
<dbReference type="Gene3D" id="2.40.40.10">
    <property type="entry name" value="RlpA-like domain"/>
    <property type="match status" value="1"/>
</dbReference>
<proteinExistence type="inferred from homology"/>
<feature type="active site" description="Nucleophile" evidence="9">
    <location>
        <position position="43"/>
    </location>
</feature>
<dbReference type="EnsemblMetazoa" id="XM_028283672.1">
    <property type="protein sequence ID" value="XP_028139473.1"/>
    <property type="gene ID" value="LOC114333726"/>
</dbReference>
<dbReference type="SUPFAM" id="SSF50685">
    <property type="entry name" value="Barwin-like endoglucanases"/>
    <property type="match status" value="1"/>
</dbReference>
<dbReference type="Proteomes" id="UP001652700">
    <property type="component" value="Unplaced"/>
</dbReference>
<dbReference type="Pfam" id="PF02015">
    <property type="entry name" value="Glyco_hydro_45"/>
    <property type="match status" value="1"/>
</dbReference>
<keyword evidence="4" id="KW-0378">Hydrolase</keyword>
<feature type="domain" description="Glycosyl hydrolases family 45 active site" evidence="11">
    <location>
        <begin position="38"/>
        <end position="49"/>
    </location>
</feature>
<feature type="signal peptide" evidence="10">
    <location>
        <begin position="1"/>
        <end position="16"/>
    </location>
</feature>
<dbReference type="EnsemblMetazoa" id="XM_050642957.1">
    <property type="protein sequence ID" value="XP_050498914.1"/>
    <property type="gene ID" value="LOC126879739"/>
</dbReference>
<evidence type="ECO:0000256" key="2">
    <source>
        <dbReference type="ARBA" id="ARBA00007793"/>
    </source>
</evidence>
<protein>
    <recommendedName>
        <fullName evidence="3 9">Cellulase</fullName>
        <ecNumber evidence="3 9">3.2.1.4</ecNumber>
    </recommendedName>
</protein>
<sequence length="239" mass="25650">MKIAIVVSALVALAVATPLEQSPEIKFIEKGISGEGTTTRYWDCCKPSCSWRGNVHTPSGVPVASCDRSGVNRVDDNAKSGCEGGGSAYMCNSQQPWAVNSTLAYGFGAASFSNGIDVSLCCACFLLSFKDQISNKKMIVQVTNTGSDLSHNHFDIALPGGGVGIFTQGCHDQWNAPWNGWGDQYGGVHNRGECATLPQALQSGCYFRFDFYQNANNPRMHFDQVQCPAEIVARSGCSL</sequence>
<evidence type="ECO:0000256" key="1">
    <source>
        <dbReference type="ARBA" id="ARBA00000966"/>
    </source>
</evidence>
<keyword evidence="6" id="KW-0119">Carbohydrate metabolism</keyword>
<dbReference type="OrthoDB" id="10035502at2759"/>